<dbReference type="Gene3D" id="3.10.580.10">
    <property type="entry name" value="CBS-domain"/>
    <property type="match status" value="1"/>
</dbReference>
<sequence>MSWLPRIKIRENRKSGGNAQDAIEAKPDDILIPSSRRLGSCITHRPDIVWIDSDSTREAILAKIREYPGYHHFPVCSGTIDSVIGVLPVRDFLDSLLMAEWPALKTLVRKPLYLPETVSIRKALLLLQESRCRMAFIIDEYGGIEGLVTRNGLISELIEETSADLTASDPEIHERSDGSYLIGGQVRMEEVSSVIDLPPTAREGHEYYTLAGYILSLNGSIPKTGDIIESGAWRCEIVDMDGHRIDKVLISKIPGFDGEEDVPE</sequence>
<dbReference type="InterPro" id="IPR005170">
    <property type="entry name" value="Transptr-assoc_dom"/>
</dbReference>
<gene>
    <name evidence="5" type="ORF">K7J14_09695</name>
</gene>
<evidence type="ECO:0000259" key="4">
    <source>
        <dbReference type="PROSITE" id="PS51371"/>
    </source>
</evidence>
<dbReference type="Proteomes" id="UP001198163">
    <property type="component" value="Unassembled WGS sequence"/>
</dbReference>
<feature type="domain" description="CBS" evidence="4">
    <location>
        <begin position="107"/>
        <end position="165"/>
    </location>
</feature>
<dbReference type="Pfam" id="PF03471">
    <property type="entry name" value="CorC_HlyC"/>
    <property type="match status" value="1"/>
</dbReference>
<dbReference type="GO" id="GO:0005886">
    <property type="term" value="C:plasma membrane"/>
    <property type="evidence" value="ECO:0007669"/>
    <property type="project" value="TreeGrafter"/>
</dbReference>
<name>A0AAE3JJ43_9SPIR</name>
<dbReference type="Gene3D" id="3.30.465.10">
    <property type="match status" value="1"/>
</dbReference>
<dbReference type="SUPFAM" id="SSF54631">
    <property type="entry name" value="CBS-domain pair"/>
    <property type="match status" value="1"/>
</dbReference>
<proteinExistence type="predicted"/>
<dbReference type="PROSITE" id="PS51371">
    <property type="entry name" value="CBS"/>
    <property type="match status" value="2"/>
</dbReference>
<dbReference type="InterPro" id="IPR000644">
    <property type="entry name" value="CBS_dom"/>
</dbReference>
<dbReference type="CDD" id="cd04590">
    <property type="entry name" value="CBS_pair_CorC_HlyC_assoc"/>
    <property type="match status" value="1"/>
</dbReference>
<dbReference type="InterPro" id="IPR044751">
    <property type="entry name" value="Ion_transp-like_CBS"/>
</dbReference>
<feature type="domain" description="CBS" evidence="4">
    <location>
        <begin position="44"/>
        <end position="104"/>
    </location>
</feature>
<dbReference type="AlphaFoldDB" id="A0AAE3JJ43"/>
<evidence type="ECO:0000313" key="5">
    <source>
        <dbReference type="EMBL" id="MCD1654971.1"/>
    </source>
</evidence>
<evidence type="ECO:0000256" key="3">
    <source>
        <dbReference type="PROSITE-ProRule" id="PRU00703"/>
    </source>
</evidence>
<evidence type="ECO:0000256" key="2">
    <source>
        <dbReference type="ARBA" id="ARBA00023122"/>
    </source>
</evidence>
<dbReference type="Pfam" id="PF00571">
    <property type="entry name" value="CBS"/>
    <property type="match status" value="2"/>
</dbReference>
<keyword evidence="2 3" id="KW-0129">CBS domain</keyword>
<dbReference type="PANTHER" id="PTHR22777:SF17">
    <property type="entry name" value="UPF0053 PROTEIN SLL0260"/>
    <property type="match status" value="1"/>
</dbReference>
<dbReference type="GO" id="GO:0050660">
    <property type="term" value="F:flavin adenine dinucleotide binding"/>
    <property type="evidence" value="ECO:0007669"/>
    <property type="project" value="InterPro"/>
</dbReference>
<protein>
    <submittedName>
        <fullName evidence="5">CBS domain-containing protein</fullName>
    </submittedName>
</protein>
<accession>A0AAE3JJ43</accession>
<dbReference type="EMBL" id="JAINWA010000003">
    <property type="protein sequence ID" value="MCD1654971.1"/>
    <property type="molecule type" value="Genomic_DNA"/>
</dbReference>
<comment type="caution">
    <text evidence="5">The sequence shown here is derived from an EMBL/GenBank/DDBJ whole genome shotgun (WGS) entry which is preliminary data.</text>
</comment>
<dbReference type="SMART" id="SM01091">
    <property type="entry name" value="CorC_HlyC"/>
    <property type="match status" value="1"/>
</dbReference>
<dbReference type="PANTHER" id="PTHR22777">
    <property type="entry name" value="HEMOLYSIN-RELATED"/>
    <property type="match status" value="1"/>
</dbReference>
<keyword evidence="1" id="KW-0677">Repeat</keyword>
<keyword evidence="6" id="KW-1185">Reference proteome</keyword>
<dbReference type="InterPro" id="IPR016169">
    <property type="entry name" value="FAD-bd_PCMH_sub2"/>
</dbReference>
<dbReference type="InterPro" id="IPR046342">
    <property type="entry name" value="CBS_dom_sf"/>
</dbReference>
<dbReference type="SMART" id="SM00116">
    <property type="entry name" value="CBS"/>
    <property type="match status" value="2"/>
</dbReference>
<evidence type="ECO:0000313" key="6">
    <source>
        <dbReference type="Proteomes" id="UP001198163"/>
    </source>
</evidence>
<dbReference type="SUPFAM" id="SSF56176">
    <property type="entry name" value="FAD-binding/transporter-associated domain-like"/>
    <property type="match status" value="1"/>
</dbReference>
<reference evidence="5" key="1">
    <citation type="submission" date="2021-08" db="EMBL/GenBank/DDBJ databases">
        <title>Comparative analyses of Brucepasteria parasyntrophica and Teretinema zuelzerae.</title>
        <authorList>
            <person name="Song Y."/>
            <person name="Brune A."/>
        </authorList>
    </citation>
    <scope>NUCLEOTIDE SEQUENCE</scope>
    <source>
        <strain evidence="5">DSM 1903</strain>
    </source>
</reference>
<organism evidence="5 6">
    <name type="scientific">Teretinema zuelzerae</name>
    <dbReference type="NCBI Taxonomy" id="156"/>
    <lineage>
        <taxon>Bacteria</taxon>
        <taxon>Pseudomonadati</taxon>
        <taxon>Spirochaetota</taxon>
        <taxon>Spirochaetia</taxon>
        <taxon>Spirochaetales</taxon>
        <taxon>Treponemataceae</taxon>
        <taxon>Teretinema</taxon>
    </lineage>
</organism>
<dbReference type="RefSeq" id="WP_230755676.1">
    <property type="nucleotide sequence ID" value="NZ_JAINWA010000003.1"/>
</dbReference>
<evidence type="ECO:0000256" key="1">
    <source>
        <dbReference type="ARBA" id="ARBA00022737"/>
    </source>
</evidence>
<dbReference type="InterPro" id="IPR036318">
    <property type="entry name" value="FAD-bd_PCMH-like_sf"/>
</dbReference>